<dbReference type="AlphaFoldDB" id="A0A1H7JTK9"/>
<organism evidence="2 3">
    <name type="scientific">Parapedobacter koreensis</name>
    <dbReference type="NCBI Taxonomy" id="332977"/>
    <lineage>
        <taxon>Bacteria</taxon>
        <taxon>Pseudomonadati</taxon>
        <taxon>Bacteroidota</taxon>
        <taxon>Sphingobacteriia</taxon>
        <taxon>Sphingobacteriales</taxon>
        <taxon>Sphingobacteriaceae</taxon>
        <taxon>Parapedobacter</taxon>
    </lineage>
</organism>
<dbReference type="OrthoDB" id="924828at2"/>
<evidence type="ECO:0008006" key="4">
    <source>
        <dbReference type="Google" id="ProtNLM"/>
    </source>
</evidence>
<keyword evidence="1" id="KW-0732">Signal</keyword>
<evidence type="ECO:0000256" key="1">
    <source>
        <dbReference type="SAM" id="SignalP"/>
    </source>
</evidence>
<reference evidence="3" key="1">
    <citation type="submission" date="2016-10" db="EMBL/GenBank/DDBJ databases">
        <authorList>
            <person name="Varghese N."/>
            <person name="Submissions S."/>
        </authorList>
    </citation>
    <scope>NUCLEOTIDE SEQUENCE [LARGE SCALE GENOMIC DNA]</scope>
    <source>
        <strain evidence="3">Jip14</strain>
    </source>
</reference>
<dbReference type="STRING" id="332977.SAMN05421740_102673"/>
<evidence type="ECO:0000313" key="3">
    <source>
        <dbReference type="Proteomes" id="UP000198916"/>
    </source>
</evidence>
<keyword evidence="3" id="KW-1185">Reference proteome</keyword>
<sequence length="327" mass="36315">MNVKLDAKILLVAALSAIPLLLPAQTDPAQQTEHPPDYPLVKPYIVQLDRVARADYTNRHQDEEFGRGNASMLRFMALGSFPIYKQGKTTFAGSVLYTHMAISNSGMSGLPGFIPDRRMQINDVNLTTSMFHRGNLWNKPVLHNVNIIMASTNLVYVRKVFVTAVSSLIFVKGPATRYTLGVYVTSDPSSTTPVIPVISYWHRLGGGPWEIDAVFPQKIILRKANFLKGWLSIGPELAGSSFFTPESDALRGNHENLSAELCSGIGYERLFGRILAGARAGYRNTIQSRLMKVYNRNTDYLFETDAKGSAYFNFSISFVIPNAQLSK</sequence>
<proteinExistence type="predicted"/>
<dbReference type="EMBL" id="FNZR01000002">
    <property type="protein sequence ID" value="SEK78018.1"/>
    <property type="molecule type" value="Genomic_DNA"/>
</dbReference>
<evidence type="ECO:0000313" key="2">
    <source>
        <dbReference type="EMBL" id="SEK78018.1"/>
    </source>
</evidence>
<dbReference type="RefSeq" id="WP_090604041.1">
    <property type="nucleotide sequence ID" value="NZ_FNZR01000002.1"/>
</dbReference>
<name>A0A1H7JTK9_9SPHI</name>
<accession>A0A1H7JTK9</accession>
<protein>
    <recommendedName>
        <fullName evidence="4">MetA-pathway of phenol degradation</fullName>
    </recommendedName>
</protein>
<feature type="signal peptide" evidence="1">
    <location>
        <begin position="1"/>
        <end position="24"/>
    </location>
</feature>
<gene>
    <name evidence="2" type="ORF">SAMN05421740_102673</name>
</gene>
<dbReference type="Proteomes" id="UP000198916">
    <property type="component" value="Unassembled WGS sequence"/>
</dbReference>
<feature type="chain" id="PRO_5011783193" description="MetA-pathway of phenol degradation" evidence="1">
    <location>
        <begin position="25"/>
        <end position="327"/>
    </location>
</feature>